<dbReference type="STRING" id="1797737.A2196_04020"/>
<dbReference type="SUPFAM" id="SSF53448">
    <property type="entry name" value="Nucleotide-diphospho-sugar transferases"/>
    <property type="match status" value="1"/>
</dbReference>
<dbReference type="Proteomes" id="UP000176751">
    <property type="component" value="Unassembled WGS sequence"/>
</dbReference>
<evidence type="ECO:0000313" key="3">
    <source>
        <dbReference type="Proteomes" id="UP000176751"/>
    </source>
</evidence>
<accession>A0A1F5HG35</accession>
<proteinExistence type="predicted"/>
<evidence type="ECO:0000259" key="1">
    <source>
        <dbReference type="Pfam" id="PF00535"/>
    </source>
</evidence>
<dbReference type="Gene3D" id="3.90.550.10">
    <property type="entry name" value="Spore Coat Polysaccharide Biosynthesis Protein SpsA, Chain A"/>
    <property type="match status" value="1"/>
</dbReference>
<protein>
    <recommendedName>
        <fullName evidence="1">Glycosyltransferase 2-like domain-containing protein</fullName>
    </recommendedName>
</protein>
<gene>
    <name evidence="2" type="ORF">A2196_04020</name>
</gene>
<dbReference type="EMBL" id="MFCA01000004">
    <property type="protein sequence ID" value="OGE03113.1"/>
    <property type="molecule type" value="Genomic_DNA"/>
</dbReference>
<dbReference type="Pfam" id="PF00535">
    <property type="entry name" value="Glycos_transf_2"/>
    <property type="match status" value="1"/>
</dbReference>
<feature type="domain" description="Glycosyltransferase 2-like" evidence="1">
    <location>
        <begin position="31"/>
        <end position="150"/>
    </location>
</feature>
<dbReference type="AlphaFoldDB" id="A0A1F5HG35"/>
<dbReference type="PANTHER" id="PTHR43630:SF2">
    <property type="entry name" value="GLYCOSYLTRANSFERASE"/>
    <property type="match status" value="1"/>
</dbReference>
<reference evidence="2 3" key="1">
    <citation type="journal article" date="2016" name="Nat. Commun.">
        <title>Thousands of microbial genomes shed light on interconnected biogeochemical processes in an aquifer system.</title>
        <authorList>
            <person name="Anantharaman K."/>
            <person name="Brown C.T."/>
            <person name="Hug L.A."/>
            <person name="Sharon I."/>
            <person name="Castelle C.J."/>
            <person name="Probst A.J."/>
            <person name="Thomas B.C."/>
            <person name="Singh A."/>
            <person name="Wilkins M.J."/>
            <person name="Karaoz U."/>
            <person name="Brodie E.L."/>
            <person name="Williams K.H."/>
            <person name="Hubbard S.S."/>
            <person name="Banfield J.F."/>
        </authorList>
    </citation>
    <scope>NUCLEOTIDE SEQUENCE [LARGE SCALE GENOMIC DNA]</scope>
</reference>
<dbReference type="InterPro" id="IPR001173">
    <property type="entry name" value="Glyco_trans_2-like"/>
</dbReference>
<dbReference type="CDD" id="cd00761">
    <property type="entry name" value="Glyco_tranf_GTA_type"/>
    <property type="match status" value="1"/>
</dbReference>
<evidence type="ECO:0000313" key="2">
    <source>
        <dbReference type="EMBL" id="OGE03113.1"/>
    </source>
</evidence>
<dbReference type="InterPro" id="IPR029044">
    <property type="entry name" value="Nucleotide-diphossugar_trans"/>
</dbReference>
<organism evidence="2 3">
    <name type="scientific">Candidatus Curtissbacteria bacterium RIFOXYA1_FULL_41_14</name>
    <dbReference type="NCBI Taxonomy" id="1797737"/>
    <lineage>
        <taxon>Bacteria</taxon>
        <taxon>Candidatus Curtissiibacteriota</taxon>
    </lineage>
</organism>
<name>A0A1F5HG35_9BACT</name>
<dbReference type="PANTHER" id="PTHR43630">
    <property type="entry name" value="POLY-BETA-1,6-N-ACETYL-D-GLUCOSAMINE SYNTHASE"/>
    <property type="match status" value="1"/>
</dbReference>
<comment type="caution">
    <text evidence="2">The sequence shown here is derived from an EMBL/GenBank/DDBJ whole genome shotgun (WGS) entry which is preliminary data.</text>
</comment>
<sequence>MDKKIVFLGAGSTGLGAAHQPKELELEPLVSVIVPTYNEQENIGRCLGSILAQNYKKIEVIIVDNFSKDKTLQIAQKYTSNCFRFGNERSAQRNFGAQKAKGKWLLFIDADMQLTKKCLKEALKKAQKGKFIIAFPELSQGQNFWEKSIALERNLYQKEKILAGARLFPKKLFLKLKGFDQSLIAGEDWDITIRAKTFGYKLVFTISKIIHKENFKNLRDLLKKKAYYSKNISLYATKHPKLFAKQASLKNRLGIYFKNWPRLLTNPQYTVGFLFIKSCIWYDWFTKNKDAKT</sequence>